<reference evidence="7 8" key="1">
    <citation type="submission" date="2023-02" db="EMBL/GenBank/DDBJ databases">
        <title>Genome sequence of Lacticaseibacillus sp. KACC 23028.</title>
        <authorList>
            <person name="Kim S."/>
            <person name="Heo J."/>
            <person name="Kwon S.-W."/>
        </authorList>
    </citation>
    <scope>NUCLEOTIDE SEQUENCE [LARGE SCALE GENOMIC DNA]</scope>
    <source>
        <strain evidence="7 8">KACC 23028</strain>
    </source>
</reference>
<dbReference type="GO" id="GO:0004632">
    <property type="term" value="F:phosphopantothenate--cysteine ligase activity"/>
    <property type="evidence" value="ECO:0007669"/>
    <property type="project" value="UniProtKB-EC"/>
</dbReference>
<comment type="cofactor">
    <cofactor evidence="3">
        <name>Mg(2+)</name>
        <dbReference type="ChEBI" id="CHEBI:18420"/>
    </cofactor>
</comment>
<dbReference type="InterPro" id="IPR035929">
    <property type="entry name" value="CoaB-like_sf"/>
</dbReference>
<dbReference type="Pfam" id="PF02441">
    <property type="entry name" value="Flavoprotein"/>
    <property type="match status" value="1"/>
</dbReference>
<dbReference type="NCBIfam" id="TIGR00521">
    <property type="entry name" value="coaBC_dfp"/>
    <property type="match status" value="1"/>
</dbReference>
<keyword evidence="3 4" id="KW-0436">Ligase</keyword>
<gene>
    <name evidence="3 7" type="primary">coaBC</name>
    <name evidence="7" type="ORF">PQ472_11455</name>
</gene>
<comment type="catalytic activity">
    <reaction evidence="3 4">
        <text>(R)-4'-phosphopantothenate + L-cysteine + CTP = N-[(R)-4-phosphopantothenoyl]-L-cysteine + CMP + diphosphate + H(+)</text>
        <dbReference type="Rhea" id="RHEA:19397"/>
        <dbReference type="ChEBI" id="CHEBI:10986"/>
        <dbReference type="ChEBI" id="CHEBI:15378"/>
        <dbReference type="ChEBI" id="CHEBI:33019"/>
        <dbReference type="ChEBI" id="CHEBI:35235"/>
        <dbReference type="ChEBI" id="CHEBI:37563"/>
        <dbReference type="ChEBI" id="CHEBI:59458"/>
        <dbReference type="ChEBI" id="CHEBI:60377"/>
        <dbReference type="EC" id="6.3.2.5"/>
    </reaction>
</comment>
<keyword evidence="3 4" id="KW-0288">FMN</keyword>
<dbReference type="RefSeq" id="WP_274259983.1">
    <property type="nucleotide sequence ID" value="NZ_CP117884.1"/>
</dbReference>
<sequence>MKNLNGMHITLYVSGSIAAYKSAVLCRLLIKAGADVQVVLTAAAAQFVTPLTFQTLTQRPVLTDLFSATSEDPIKHISVADWTDIAIVAPASADLLAKMAHGLADDAASSTLLATVAPKFVAPAMNSHMWQNPATQRNVAQLRADGVHFIDPGVGFLAEGYSGSGRLAEPEAIVDALSDFIRTSGQQLLAGRTVLVSAGGTREAIDPVRYIGNRSSGKMGYALARAARALGAQVTLVTTAPLPDPSGIATVRVESAAQMQQEMTDRFATSDITLMAAAVADFAPAEVAKHKIKKQPDTTGLDLQLQKTPDILASLGKRKRSDQFLLGFAAETDDLLKNASAKLAAKGADMFAANDVSNPAIGFGSDNNRVTLLTKDEDPLQLETASKDDLALNILKQIAIKLRDN</sequence>
<feature type="region of interest" description="Phosphopantothenate--cysteine ligase" evidence="3">
    <location>
        <begin position="194"/>
        <end position="405"/>
    </location>
</feature>
<accession>A0ABY7WTY0</accession>
<dbReference type="HAMAP" id="MF_02225">
    <property type="entry name" value="CoaBC"/>
    <property type="match status" value="1"/>
</dbReference>
<feature type="region of interest" description="Phosphopantothenoylcysteine decarboxylase" evidence="3">
    <location>
        <begin position="1"/>
        <end position="193"/>
    </location>
</feature>
<keyword evidence="3" id="KW-0511">Multifunctional enzyme</keyword>
<comment type="similarity">
    <text evidence="3 4">In the N-terminal section; belongs to the HFCD (homo-oligomeric flavin containing Cys decarboxylase) superfamily.</text>
</comment>
<dbReference type="Gene3D" id="3.40.50.1950">
    <property type="entry name" value="Flavin prenyltransferase-like"/>
    <property type="match status" value="1"/>
</dbReference>
<dbReference type="SUPFAM" id="SSF102645">
    <property type="entry name" value="CoaB-like"/>
    <property type="match status" value="1"/>
</dbReference>
<dbReference type="PANTHER" id="PTHR14359">
    <property type="entry name" value="HOMO-OLIGOMERIC FLAVIN CONTAINING CYS DECARBOXYLASE FAMILY"/>
    <property type="match status" value="1"/>
</dbReference>
<dbReference type="SUPFAM" id="SSF52507">
    <property type="entry name" value="Homo-oligomeric flavin-containing Cys decarboxylases, HFCD"/>
    <property type="match status" value="1"/>
</dbReference>
<comment type="pathway">
    <text evidence="3 4">Cofactor biosynthesis; coenzyme A biosynthesis; CoA from (R)-pantothenate: step 2/5.</text>
</comment>
<keyword evidence="3 4" id="KW-0285">Flavoprotein</keyword>
<keyword evidence="3" id="KW-0479">Metal-binding</keyword>
<protein>
    <recommendedName>
        <fullName evidence="3">Coenzyme A biosynthesis bifunctional protein CoaBC</fullName>
    </recommendedName>
    <alternativeName>
        <fullName evidence="3">DNA/pantothenate metabolism flavoprotein</fullName>
    </alternativeName>
    <alternativeName>
        <fullName evidence="3">Phosphopantothenoylcysteine synthetase/decarboxylase</fullName>
        <shortName evidence="3">PPCS-PPCDC</shortName>
    </alternativeName>
    <domain>
        <recommendedName>
            <fullName evidence="3">Phosphopantothenoylcysteine decarboxylase</fullName>
            <shortName evidence="3">PPC decarboxylase</shortName>
            <shortName evidence="3">PPC-DC</shortName>
            <ecNumber evidence="3">4.1.1.36</ecNumber>
        </recommendedName>
        <alternativeName>
            <fullName evidence="3">CoaC</fullName>
        </alternativeName>
    </domain>
    <domain>
        <recommendedName>
            <fullName evidence="3">Phosphopantothenate--cysteine ligase</fullName>
            <ecNumber evidence="3">6.3.2.5</ecNumber>
        </recommendedName>
        <alternativeName>
            <fullName evidence="3">CoaB</fullName>
        </alternativeName>
        <alternativeName>
            <fullName evidence="3">Phosphopantothenoylcysteine synthetase</fullName>
            <shortName evidence="3">PPC synthetase</shortName>
            <shortName evidence="3">PPC-S</shortName>
        </alternativeName>
    </domain>
</protein>
<evidence type="ECO:0000313" key="8">
    <source>
        <dbReference type="Proteomes" id="UP001220377"/>
    </source>
</evidence>
<evidence type="ECO:0000259" key="6">
    <source>
        <dbReference type="Pfam" id="PF04127"/>
    </source>
</evidence>
<organism evidence="7 8">
    <name type="scientific">Lacticaseibacillus pabuli</name>
    <dbReference type="NCBI Taxonomy" id="3025672"/>
    <lineage>
        <taxon>Bacteria</taxon>
        <taxon>Bacillati</taxon>
        <taxon>Bacillota</taxon>
        <taxon>Bacilli</taxon>
        <taxon>Lactobacillales</taxon>
        <taxon>Lactobacillaceae</taxon>
        <taxon>Lacticaseibacillus</taxon>
    </lineage>
</organism>
<dbReference type="Proteomes" id="UP001220377">
    <property type="component" value="Chromosome"/>
</dbReference>
<dbReference type="InterPro" id="IPR007085">
    <property type="entry name" value="DNA/pantothenate-metab_flavo_C"/>
</dbReference>
<dbReference type="PANTHER" id="PTHR14359:SF6">
    <property type="entry name" value="PHOSPHOPANTOTHENOYLCYSTEINE DECARBOXYLASE"/>
    <property type="match status" value="1"/>
</dbReference>
<comment type="function">
    <text evidence="3">Catalyzes two sequential steps in the biosynthesis of coenzyme A. In the first step cysteine is conjugated to 4'-phosphopantothenate to form 4-phosphopantothenoylcysteine. In the second step the latter compound is decarboxylated to form 4'-phosphopantotheine.</text>
</comment>
<evidence type="ECO:0000313" key="7">
    <source>
        <dbReference type="EMBL" id="WDF82494.1"/>
    </source>
</evidence>
<dbReference type="EMBL" id="CP117884">
    <property type="protein sequence ID" value="WDF82494.1"/>
    <property type="molecule type" value="Genomic_DNA"/>
</dbReference>
<evidence type="ECO:0000259" key="5">
    <source>
        <dbReference type="Pfam" id="PF02441"/>
    </source>
</evidence>
<keyword evidence="8" id="KW-1185">Reference proteome</keyword>
<dbReference type="InterPro" id="IPR003382">
    <property type="entry name" value="Flavoprotein"/>
</dbReference>
<proteinExistence type="inferred from homology"/>
<feature type="binding site" evidence="3">
    <location>
        <position position="281"/>
    </location>
    <ligand>
        <name>CTP</name>
        <dbReference type="ChEBI" id="CHEBI:37563"/>
    </ligand>
</feature>
<feature type="binding site" evidence="3">
    <location>
        <position position="342"/>
    </location>
    <ligand>
        <name>CTP</name>
        <dbReference type="ChEBI" id="CHEBI:37563"/>
    </ligand>
</feature>
<dbReference type="EC" id="4.1.1.36" evidence="3"/>
<comment type="cofactor">
    <cofactor evidence="3">
        <name>FMN</name>
        <dbReference type="ChEBI" id="CHEBI:58210"/>
    </cofactor>
    <text evidence="3">Binds 1 FMN per subunit.</text>
</comment>
<keyword evidence="1 3" id="KW-0210">Decarboxylase</keyword>
<keyword evidence="2 3" id="KW-0456">Lyase</keyword>
<comment type="pathway">
    <text evidence="3 4">Cofactor biosynthesis; coenzyme A biosynthesis; CoA from (R)-pantothenate: step 3/5.</text>
</comment>
<evidence type="ECO:0000256" key="1">
    <source>
        <dbReference type="ARBA" id="ARBA00022793"/>
    </source>
</evidence>
<feature type="domain" description="DNA/pantothenate metabolism flavoprotein C-terminal" evidence="6">
    <location>
        <begin position="189"/>
        <end position="399"/>
    </location>
</feature>
<name>A0ABY7WTY0_9LACO</name>
<evidence type="ECO:0000256" key="3">
    <source>
        <dbReference type="HAMAP-Rule" id="MF_02225"/>
    </source>
</evidence>
<comment type="function">
    <text evidence="4">Catalyzes two steps in the biosynthesis of coenzyme A. In the first step cysteine is conjugated to 4'-phosphopantothenate to form 4-phosphopantothenoylcysteine, in the latter compound is decarboxylated to form 4'-phosphopantotheine.</text>
</comment>
<dbReference type="InterPro" id="IPR005252">
    <property type="entry name" value="CoaBC"/>
</dbReference>
<comment type="similarity">
    <text evidence="3 4">In the C-terminal section; belongs to the PPC synthetase family.</text>
</comment>
<dbReference type="GO" id="GO:0004633">
    <property type="term" value="F:phosphopantothenoylcysteine decarboxylase activity"/>
    <property type="evidence" value="ECO:0007669"/>
    <property type="project" value="UniProtKB-EC"/>
</dbReference>
<comment type="catalytic activity">
    <reaction evidence="3 4">
        <text>N-[(R)-4-phosphopantothenoyl]-L-cysteine + H(+) = (R)-4'-phosphopantetheine + CO2</text>
        <dbReference type="Rhea" id="RHEA:16793"/>
        <dbReference type="ChEBI" id="CHEBI:15378"/>
        <dbReference type="ChEBI" id="CHEBI:16526"/>
        <dbReference type="ChEBI" id="CHEBI:59458"/>
        <dbReference type="ChEBI" id="CHEBI:61723"/>
        <dbReference type="EC" id="4.1.1.36"/>
    </reaction>
</comment>
<dbReference type="Pfam" id="PF04127">
    <property type="entry name" value="DFP"/>
    <property type="match status" value="1"/>
</dbReference>
<feature type="binding site" evidence="3">
    <location>
        <position position="291"/>
    </location>
    <ligand>
        <name>CTP</name>
        <dbReference type="ChEBI" id="CHEBI:37563"/>
    </ligand>
</feature>
<dbReference type="Gene3D" id="3.40.50.10300">
    <property type="entry name" value="CoaB-like"/>
    <property type="match status" value="1"/>
</dbReference>
<evidence type="ECO:0000256" key="4">
    <source>
        <dbReference type="RuleBase" id="RU364078"/>
    </source>
</evidence>
<dbReference type="EC" id="6.3.2.5" evidence="3"/>
<feature type="domain" description="Flavoprotein" evidence="5">
    <location>
        <begin position="7"/>
        <end position="179"/>
    </location>
</feature>
<dbReference type="InterPro" id="IPR036551">
    <property type="entry name" value="Flavin_trans-like"/>
</dbReference>
<keyword evidence="3" id="KW-0460">Magnesium</keyword>
<feature type="binding site" evidence="3">
    <location>
        <position position="328"/>
    </location>
    <ligand>
        <name>CTP</name>
        <dbReference type="ChEBI" id="CHEBI:37563"/>
    </ligand>
</feature>
<evidence type="ECO:0000256" key="2">
    <source>
        <dbReference type="ARBA" id="ARBA00023239"/>
    </source>
</evidence>
<feature type="binding site" evidence="3">
    <location>
        <position position="346"/>
    </location>
    <ligand>
        <name>CTP</name>
        <dbReference type="ChEBI" id="CHEBI:37563"/>
    </ligand>
</feature>
<comment type="caution">
    <text evidence="3">Lacks conserved residue(s) required for the propagation of feature annotation.</text>
</comment>
<feature type="binding site" evidence="3">
    <location>
        <begin position="309"/>
        <end position="312"/>
    </location>
    <ligand>
        <name>CTP</name>
        <dbReference type="ChEBI" id="CHEBI:37563"/>
    </ligand>
</feature>